<dbReference type="OMA" id="TEPIQTH"/>
<dbReference type="EMBL" id="CM002288">
    <property type="protein sequence ID" value="ESW33878.1"/>
    <property type="molecule type" value="Genomic_DNA"/>
</dbReference>
<proteinExistence type="predicted"/>
<reference evidence="2" key="1">
    <citation type="journal article" date="2014" name="Nat. Genet.">
        <title>A reference genome for common bean and genome-wide analysis of dual domestications.</title>
        <authorList>
            <person name="Schmutz J."/>
            <person name="McClean P.E."/>
            <person name="Mamidi S."/>
            <person name="Wu G.A."/>
            <person name="Cannon S.B."/>
            <person name="Grimwood J."/>
            <person name="Jenkins J."/>
            <person name="Shu S."/>
            <person name="Song Q."/>
            <person name="Chavarro C."/>
            <person name="Torres-Torres M."/>
            <person name="Geffroy V."/>
            <person name="Moghaddam S.M."/>
            <person name="Gao D."/>
            <person name="Abernathy B."/>
            <person name="Barry K."/>
            <person name="Blair M."/>
            <person name="Brick M.A."/>
            <person name="Chovatia M."/>
            <person name="Gepts P."/>
            <person name="Goodstein D.M."/>
            <person name="Gonzales M."/>
            <person name="Hellsten U."/>
            <person name="Hyten D.L."/>
            <person name="Jia G."/>
            <person name="Kelly J.D."/>
            <person name="Kudrna D."/>
            <person name="Lee R."/>
            <person name="Richard M.M."/>
            <person name="Miklas P.N."/>
            <person name="Osorno J.M."/>
            <person name="Rodrigues J."/>
            <person name="Thareau V."/>
            <person name="Urrea C.A."/>
            <person name="Wang M."/>
            <person name="Yu Y."/>
            <person name="Zhang M."/>
            <person name="Wing R.A."/>
            <person name="Cregan P.B."/>
            <person name="Rokhsar D.S."/>
            <person name="Jackson S.A."/>
        </authorList>
    </citation>
    <scope>NUCLEOTIDE SEQUENCE [LARGE SCALE GENOMIC DNA]</scope>
    <source>
        <strain evidence="2">cv. G19833</strain>
    </source>
</reference>
<evidence type="ECO:0000313" key="1">
    <source>
        <dbReference type="EMBL" id="ESW33878.1"/>
    </source>
</evidence>
<protein>
    <submittedName>
        <fullName evidence="1">Uncharacterized protein</fullName>
    </submittedName>
</protein>
<dbReference type="SMR" id="V7CWY0"/>
<name>V7CWY0_PHAVU</name>
<dbReference type="AlphaFoldDB" id="V7CWY0"/>
<dbReference type="Proteomes" id="UP000000226">
    <property type="component" value="Chromosome 1"/>
</dbReference>
<organism evidence="1 2">
    <name type="scientific">Phaseolus vulgaris</name>
    <name type="common">Kidney bean</name>
    <name type="synonym">French bean</name>
    <dbReference type="NCBI Taxonomy" id="3885"/>
    <lineage>
        <taxon>Eukaryota</taxon>
        <taxon>Viridiplantae</taxon>
        <taxon>Streptophyta</taxon>
        <taxon>Embryophyta</taxon>
        <taxon>Tracheophyta</taxon>
        <taxon>Spermatophyta</taxon>
        <taxon>Magnoliopsida</taxon>
        <taxon>eudicotyledons</taxon>
        <taxon>Gunneridae</taxon>
        <taxon>Pentapetalae</taxon>
        <taxon>rosids</taxon>
        <taxon>fabids</taxon>
        <taxon>Fabales</taxon>
        <taxon>Fabaceae</taxon>
        <taxon>Papilionoideae</taxon>
        <taxon>50 kb inversion clade</taxon>
        <taxon>NPAAA clade</taxon>
        <taxon>indigoferoid/millettioid clade</taxon>
        <taxon>Phaseoleae</taxon>
        <taxon>Phaseolus</taxon>
    </lineage>
</organism>
<gene>
    <name evidence="1" type="ORF">PHAVU_001G106100g</name>
</gene>
<keyword evidence="2" id="KW-1185">Reference proteome</keyword>
<dbReference type="OrthoDB" id="1436686at2759"/>
<evidence type="ECO:0000313" key="2">
    <source>
        <dbReference type="Proteomes" id="UP000000226"/>
    </source>
</evidence>
<sequence length="124" mass="14111">MGLGPTWEPSPKRALFSPSLKLSPLRRIATTTMENVDLSDRNSDTKHLPYSKLMNKKARGMCFKCGEHYHPLHHCEEKQLHLLVIGDDEIVNEGEIIAIEVKEEENSYTLDCGFMSLFGFMNSN</sequence>
<accession>V7CWY0</accession>
<dbReference type="Gramene" id="ESW33878">
    <property type="protein sequence ID" value="ESW33878"/>
    <property type="gene ID" value="PHAVU_001G106100g"/>
</dbReference>